<dbReference type="EMBL" id="KV011982">
    <property type="protein sequence ID" value="KZV25144.1"/>
    <property type="molecule type" value="Genomic_DNA"/>
</dbReference>
<reference evidence="1 2" key="1">
    <citation type="journal article" date="2015" name="Proc. Natl. Acad. Sci. U.S.A.">
        <title>The resurrection genome of Boea hygrometrica: A blueprint for survival of dehydration.</title>
        <authorList>
            <person name="Xiao L."/>
            <person name="Yang G."/>
            <person name="Zhang L."/>
            <person name="Yang X."/>
            <person name="Zhao S."/>
            <person name="Ji Z."/>
            <person name="Zhou Q."/>
            <person name="Hu M."/>
            <person name="Wang Y."/>
            <person name="Chen M."/>
            <person name="Xu Y."/>
            <person name="Jin H."/>
            <person name="Xiao X."/>
            <person name="Hu G."/>
            <person name="Bao F."/>
            <person name="Hu Y."/>
            <person name="Wan P."/>
            <person name="Li L."/>
            <person name="Deng X."/>
            <person name="Kuang T."/>
            <person name="Xiang C."/>
            <person name="Zhu J.K."/>
            <person name="Oliver M.J."/>
            <person name="He Y."/>
        </authorList>
    </citation>
    <scope>NUCLEOTIDE SEQUENCE [LARGE SCALE GENOMIC DNA]</scope>
    <source>
        <strain evidence="2">cv. XS01</strain>
    </source>
</reference>
<dbReference type="Proteomes" id="UP000250235">
    <property type="component" value="Unassembled WGS sequence"/>
</dbReference>
<dbReference type="AlphaFoldDB" id="A0A2Z7ATG0"/>
<name>A0A2Z7ATG0_9LAMI</name>
<sequence length="98" mass="10992">MTEQSILNPKLTTLQLGAKPAQCKSLILADCGNQLDEGTSDLVNYYLSCNNSVFLNTCAPRYRLSNELKSCGNNSNCTLRFEGSFKQFYAYWTNMLCV</sequence>
<proteinExistence type="predicted"/>
<gene>
    <name evidence="1" type="ORF">F511_41586</name>
</gene>
<accession>A0A2Z7ATG0</accession>
<organism evidence="1 2">
    <name type="scientific">Dorcoceras hygrometricum</name>
    <dbReference type="NCBI Taxonomy" id="472368"/>
    <lineage>
        <taxon>Eukaryota</taxon>
        <taxon>Viridiplantae</taxon>
        <taxon>Streptophyta</taxon>
        <taxon>Embryophyta</taxon>
        <taxon>Tracheophyta</taxon>
        <taxon>Spermatophyta</taxon>
        <taxon>Magnoliopsida</taxon>
        <taxon>eudicotyledons</taxon>
        <taxon>Gunneridae</taxon>
        <taxon>Pentapetalae</taxon>
        <taxon>asterids</taxon>
        <taxon>lamiids</taxon>
        <taxon>Lamiales</taxon>
        <taxon>Gesneriaceae</taxon>
        <taxon>Didymocarpoideae</taxon>
        <taxon>Trichosporeae</taxon>
        <taxon>Loxocarpinae</taxon>
        <taxon>Dorcoceras</taxon>
    </lineage>
</organism>
<evidence type="ECO:0000313" key="1">
    <source>
        <dbReference type="EMBL" id="KZV25144.1"/>
    </source>
</evidence>
<keyword evidence="2" id="KW-1185">Reference proteome</keyword>
<protein>
    <submittedName>
        <fullName evidence="1">Uncharacterized protein</fullName>
    </submittedName>
</protein>
<evidence type="ECO:0000313" key="2">
    <source>
        <dbReference type="Proteomes" id="UP000250235"/>
    </source>
</evidence>